<evidence type="ECO:0000313" key="4">
    <source>
        <dbReference type="Proteomes" id="UP000738325"/>
    </source>
</evidence>
<evidence type="ECO:0000256" key="2">
    <source>
        <dbReference type="SAM" id="Phobius"/>
    </source>
</evidence>
<accession>A0A9P6RHR7</accession>
<keyword evidence="2" id="KW-1133">Transmembrane helix</keyword>
<comment type="caution">
    <text evidence="3">The sequence shown here is derived from an EMBL/GenBank/DDBJ whole genome shotgun (WGS) entry which is preliminary data.</text>
</comment>
<proteinExistence type="predicted"/>
<protein>
    <submittedName>
        <fullName evidence="3">Uncharacterized protein</fullName>
    </submittedName>
</protein>
<feature type="transmembrane region" description="Helical" evidence="2">
    <location>
        <begin position="137"/>
        <end position="154"/>
    </location>
</feature>
<organism evidence="3 4">
    <name type="scientific">Dissophora globulifera</name>
    <dbReference type="NCBI Taxonomy" id="979702"/>
    <lineage>
        <taxon>Eukaryota</taxon>
        <taxon>Fungi</taxon>
        <taxon>Fungi incertae sedis</taxon>
        <taxon>Mucoromycota</taxon>
        <taxon>Mortierellomycotina</taxon>
        <taxon>Mortierellomycetes</taxon>
        <taxon>Mortierellales</taxon>
        <taxon>Mortierellaceae</taxon>
        <taxon>Dissophora</taxon>
    </lineage>
</organism>
<dbReference type="EMBL" id="JAAAIP010000283">
    <property type="protein sequence ID" value="KAG0320432.1"/>
    <property type="molecule type" value="Genomic_DNA"/>
</dbReference>
<gene>
    <name evidence="3" type="ORF">BGZ99_004519</name>
</gene>
<sequence length="237" mass="27188">MNLSDIVPRLTATALNFTITAVDVHYYNSRRSPLQQSTFASQWSTCTATAVNAHYNSSQHSLPQQSTFTITAVNVLKLYCFESSNIGTPHFISPWTLAIIRDCEAFYILGVTISLWFTTPNMLHYLKLFTHLCDSGLLGYLVASMMWGILYYRLPESEPAQIYPFLDWDHGPIVIALYLGIVVVFFIVYFALFFFHRLRNRKLAHYNLIESGLESDEYGNRPNEKEEVDESDPFQTV</sequence>
<dbReference type="AlphaFoldDB" id="A0A9P6RHR7"/>
<keyword evidence="4" id="KW-1185">Reference proteome</keyword>
<keyword evidence="2" id="KW-0812">Transmembrane</keyword>
<feature type="region of interest" description="Disordered" evidence="1">
    <location>
        <begin position="216"/>
        <end position="237"/>
    </location>
</feature>
<feature type="transmembrane region" description="Helical" evidence="2">
    <location>
        <begin position="174"/>
        <end position="195"/>
    </location>
</feature>
<evidence type="ECO:0000313" key="3">
    <source>
        <dbReference type="EMBL" id="KAG0320432.1"/>
    </source>
</evidence>
<feature type="compositionally biased region" description="Acidic residues" evidence="1">
    <location>
        <begin position="226"/>
        <end position="237"/>
    </location>
</feature>
<reference evidence="3" key="1">
    <citation type="journal article" date="2020" name="Fungal Divers.">
        <title>Resolving the Mortierellaceae phylogeny through synthesis of multi-gene phylogenetics and phylogenomics.</title>
        <authorList>
            <person name="Vandepol N."/>
            <person name="Liber J."/>
            <person name="Desiro A."/>
            <person name="Na H."/>
            <person name="Kennedy M."/>
            <person name="Barry K."/>
            <person name="Grigoriev I.V."/>
            <person name="Miller A.N."/>
            <person name="O'Donnell K."/>
            <person name="Stajich J.E."/>
            <person name="Bonito G."/>
        </authorList>
    </citation>
    <scope>NUCLEOTIDE SEQUENCE</scope>
    <source>
        <strain evidence="3">REB-010B</strain>
    </source>
</reference>
<name>A0A9P6RHR7_9FUNG</name>
<dbReference type="Proteomes" id="UP000738325">
    <property type="component" value="Unassembled WGS sequence"/>
</dbReference>
<dbReference type="OrthoDB" id="2341743at2759"/>
<evidence type="ECO:0000256" key="1">
    <source>
        <dbReference type="SAM" id="MobiDB-lite"/>
    </source>
</evidence>
<keyword evidence="2" id="KW-0472">Membrane</keyword>